<organism evidence="2 3">
    <name type="scientific">Rhodopirellula sallentina SM41</name>
    <dbReference type="NCBI Taxonomy" id="1263870"/>
    <lineage>
        <taxon>Bacteria</taxon>
        <taxon>Pseudomonadati</taxon>
        <taxon>Planctomycetota</taxon>
        <taxon>Planctomycetia</taxon>
        <taxon>Pirellulales</taxon>
        <taxon>Pirellulaceae</taxon>
        <taxon>Rhodopirellula</taxon>
    </lineage>
</organism>
<dbReference type="EMBL" id="ANOH01000430">
    <property type="protein sequence ID" value="EMI52463.1"/>
    <property type="molecule type" value="Genomic_DNA"/>
</dbReference>
<sequence length="67" mass="7592">MLLCRWLPLSVLASSRDATGSPRQHELWRWRPRHPNDIGDGEGLETMGTPDTMAQQKRGERIATLPP</sequence>
<dbReference type="AlphaFoldDB" id="M5U911"/>
<name>M5U911_9BACT</name>
<evidence type="ECO:0000313" key="2">
    <source>
        <dbReference type="EMBL" id="EMI52463.1"/>
    </source>
</evidence>
<dbReference type="Proteomes" id="UP000011885">
    <property type="component" value="Unassembled WGS sequence"/>
</dbReference>
<comment type="caution">
    <text evidence="2">The sequence shown here is derived from an EMBL/GenBank/DDBJ whole genome shotgun (WGS) entry which is preliminary data.</text>
</comment>
<reference evidence="2 3" key="1">
    <citation type="journal article" date="2013" name="Mar. Genomics">
        <title>Expression of sulfatases in Rhodopirellula baltica and the diversity of sulfatases in the genus Rhodopirellula.</title>
        <authorList>
            <person name="Wegner C.E."/>
            <person name="Richter-Heitmann T."/>
            <person name="Klindworth A."/>
            <person name="Klockow C."/>
            <person name="Richter M."/>
            <person name="Achstetter T."/>
            <person name="Glockner F.O."/>
            <person name="Harder J."/>
        </authorList>
    </citation>
    <scope>NUCLEOTIDE SEQUENCE [LARGE SCALE GENOMIC DNA]</scope>
    <source>
        <strain evidence="2 3">SM41</strain>
    </source>
</reference>
<protein>
    <submittedName>
        <fullName evidence="2">Uncharacterized protein</fullName>
    </submittedName>
</protein>
<feature type="region of interest" description="Disordered" evidence="1">
    <location>
        <begin position="31"/>
        <end position="67"/>
    </location>
</feature>
<gene>
    <name evidence="2" type="ORF">RSSM_06086</name>
</gene>
<keyword evidence="3" id="KW-1185">Reference proteome</keyword>
<evidence type="ECO:0000256" key="1">
    <source>
        <dbReference type="SAM" id="MobiDB-lite"/>
    </source>
</evidence>
<accession>M5U911</accession>
<proteinExistence type="predicted"/>
<evidence type="ECO:0000313" key="3">
    <source>
        <dbReference type="Proteomes" id="UP000011885"/>
    </source>
</evidence>